<accession>A0A176VE01</accession>
<feature type="compositionally biased region" description="Low complexity" evidence="1">
    <location>
        <begin position="177"/>
        <end position="191"/>
    </location>
</feature>
<feature type="region of interest" description="Disordered" evidence="1">
    <location>
        <begin position="1"/>
        <end position="37"/>
    </location>
</feature>
<name>A0A176VE01_MARPO</name>
<dbReference type="Proteomes" id="UP000077202">
    <property type="component" value="Unassembled WGS sequence"/>
</dbReference>
<reference evidence="2" key="1">
    <citation type="submission" date="2016-03" db="EMBL/GenBank/DDBJ databases">
        <title>Mechanisms controlling the formation of the plant cell surface in tip-growing cells are functionally conserved among land plants.</title>
        <authorList>
            <person name="Honkanen S."/>
            <person name="Jones V.A."/>
            <person name="Morieri G."/>
            <person name="Champion C."/>
            <person name="Hetherington A.J."/>
            <person name="Kelly S."/>
            <person name="Saint-Marcoux D."/>
            <person name="Proust H."/>
            <person name="Prescott H."/>
            <person name="Dolan L."/>
        </authorList>
    </citation>
    <scope>NUCLEOTIDE SEQUENCE [LARGE SCALE GENOMIC DNA]</scope>
    <source>
        <tissue evidence="2">Whole gametophyte</tissue>
    </source>
</reference>
<dbReference type="EMBL" id="LVLJ01004011">
    <property type="protein sequence ID" value="OAE18797.1"/>
    <property type="molecule type" value="Genomic_DNA"/>
</dbReference>
<feature type="compositionally biased region" description="Basic and acidic residues" evidence="1">
    <location>
        <begin position="143"/>
        <end position="161"/>
    </location>
</feature>
<evidence type="ECO:0000256" key="1">
    <source>
        <dbReference type="SAM" id="MobiDB-lite"/>
    </source>
</evidence>
<evidence type="ECO:0000313" key="3">
    <source>
        <dbReference type="Proteomes" id="UP000077202"/>
    </source>
</evidence>
<protein>
    <submittedName>
        <fullName evidence="2">Uncharacterized protein</fullName>
    </submittedName>
</protein>
<feature type="region of interest" description="Disordered" evidence="1">
    <location>
        <begin position="137"/>
        <end position="205"/>
    </location>
</feature>
<comment type="caution">
    <text evidence="2">The sequence shown here is derived from an EMBL/GenBank/DDBJ whole genome shotgun (WGS) entry which is preliminary data.</text>
</comment>
<sequence length="205" mass="23021">MWQQRESAAAAWSQRTGRASEKKKKKQSSGSDERMRLRRMRREQIPEIVLEFVTWARSLLAVMGGFAATTRETKAKGAIEQHVDLEPDEEAEVVTAYVERVGELRLDFRVKRVKSILADEPYAGVPMSISEIGMKSEGSELGSAEKRDEKVQDHQTYEHQVDANPSAVAPDLEFDRVLQSSSDPQSLSSVSIIEESARTAVEVER</sequence>
<dbReference type="AlphaFoldDB" id="A0A176VE01"/>
<evidence type="ECO:0000313" key="2">
    <source>
        <dbReference type="EMBL" id="OAE18797.1"/>
    </source>
</evidence>
<gene>
    <name evidence="2" type="ORF">AXG93_2396s1500</name>
</gene>
<keyword evidence="3" id="KW-1185">Reference proteome</keyword>
<feature type="compositionally biased region" description="Basic and acidic residues" evidence="1">
    <location>
        <begin position="195"/>
        <end position="205"/>
    </location>
</feature>
<organism evidence="2 3">
    <name type="scientific">Marchantia polymorpha subsp. ruderalis</name>
    <dbReference type="NCBI Taxonomy" id="1480154"/>
    <lineage>
        <taxon>Eukaryota</taxon>
        <taxon>Viridiplantae</taxon>
        <taxon>Streptophyta</taxon>
        <taxon>Embryophyta</taxon>
        <taxon>Marchantiophyta</taxon>
        <taxon>Marchantiopsida</taxon>
        <taxon>Marchantiidae</taxon>
        <taxon>Marchantiales</taxon>
        <taxon>Marchantiaceae</taxon>
        <taxon>Marchantia</taxon>
    </lineage>
</organism>
<proteinExistence type="predicted"/>